<evidence type="ECO:0000313" key="2">
    <source>
        <dbReference type="Proteomes" id="UP000032568"/>
    </source>
</evidence>
<dbReference type="KEGG" id="tact:SG35_031155"/>
<proteinExistence type="predicted"/>
<organism evidence="1 2">
    <name type="scientific">Thalassomonas actiniarum</name>
    <dbReference type="NCBI Taxonomy" id="485447"/>
    <lineage>
        <taxon>Bacteria</taxon>
        <taxon>Pseudomonadati</taxon>
        <taxon>Pseudomonadota</taxon>
        <taxon>Gammaproteobacteria</taxon>
        <taxon>Alteromonadales</taxon>
        <taxon>Colwelliaceae</taxon>
        <taxon>Thalassomonas</taxon>
    </lineage>
</organism>
<reference evidence="1 2" key="1">
    <citation type="journal article" date="2015" name="Genome Announc.">
        <title>Draft Genome Sequences of Marine Isolates of Thalassomonas viridans and Thalassomonas actiniarum.</title>
        <authorList>
            <person name="Olonade I."/>
            <person name="van Zyl L.J."/>
            <person name="Trindade M."/>
        </authorList>
    </citation>
    <scope>NUCLEOTIDE SEQUENCE [LARGE SCALE GENOMIC DNA]</scope>
    <source>
        <strain evidence="1 2">A5K-106</strain>
    </source>
</reference>
<evidence type="ECO:0000313" key="1">
    <source>
        <dbReference type="EMBL" id="WDE02217.1"/>
    </source>
</evidence>
<keyword evidence="2" id="KW-1185">Reference proteome</keyword>
<dbReference type="RefSeq" id="WP_152646479.1">
    <property type="nucleotide sequence ID" value="NZ_CP059736.1"/>
</dbReference>
<protein>
    <submittedName>
        <fullName evidence="1">Uncharacterized protein</fullName>
    </submittedName>
</protein>
<dbReference type="EMBL" id="CP059736">
    <property type="protein sequence ID" value="WDE02217.1"/>
    <property type="molecule type" value="Genomic_DNA"/>
</dbReference>
<gene>
    <name evidence="1" type="ORF">SG35_031155</name>
</gene>
<name>A0AAF0C4E3_9GAMM</name>
<reference evidence="1 2" key="2">
    <citation type="journal article" date="2022" name="Mar. Drugs">
        <title>Bioassay-Guided Fractionation Leads to the Detection of Cholic Acid Generated by the Rare Thalassomonas sp.</title>
        <authorList>
            <person name="Pheiffer F."/>
            <person name="Schneider Y.K."/>
            <person name="Hansen E.H."/>
            <person name="Andersen J.H."/>
            <person name="Isaksson J."/>
            <person name="Busche T."/>
            <person name="R C."/>
            <person name="Kalinowski J."/>
            <person name="Zyl L.V."/>
            <person name="Trindade M."/>
        </authorList>
    </citation>
    <scope>NUCLEOTIDE SEQUENCE [LARGE SCALE GENOMIC DNA]</scope>
    <source>
        <strain evidence="1 2">A5K-106</strain>
    </source>
</reference>
<dbReference type="AlphaFoldDB" id="A0AAF0C4E3"/>
<accession>A0AAF0C4E3</accession>
<sequence>MKLKLNKNTLKNLSNDHKALPAAMTPKVAGGQEIEVTNVQKYCGTNSGAWGCSGTGCASELC</sequence>
<dbReference type="Proteomes" id="UP000032568">
    <property type="component" value="Chromosome pTact"/>
</dbReference>